<keyword evidence="6" id="KW-1185">Reference proteome</keyword>
<dbReference type="GO" id="GO:0006633">
    <property type="term" value="P:fatty acid biosynthetic process"/>
    <property type="evidence" value="ECO:0007669"/>
    <property type="project" value="UniProtKB-KW"/>
</dbReference>
<organism evidence="5 6">
    <name type="scientific">Marinobacter nauticus</name>
    <name type="common">Marinobacter hydrocarbonoclasticus</name>
    <name type="synonym">Marinobacter aquaeolei</name>
    <dbReference type="NCBI Taxonomy" id="2743"/>
    <lineage>
        <taxon>Bacteria</taxon>
        <taxon>Pseudomonadati</taxon>
        <taxon>Pseudomonadota</taxon>
        <taxon>Gammaproteobacteria</taxon>
        <taxon>Pseudomonadales</taxon>
        <taxon>Marinobacteraceae</taxon>
        <taxon>Marinobacter</taxon>
    </lineage>
</organism>
<dbReference type="OrthoDB" id="8442777at2"/>
<dbReference type="Pfam" id="PF04336">
    <property type="entry name" value="ACP_PD"/>
    <property type="match status" value="1"/>
</dbReference>
<evidence type="ECO:0000256" key="2">
    <source>
        <dbReference type="ARBA" id="ARBA00022801"/>
    </source>
</evidence>
<evidence type="ECO:0000256" key="1">
    <source>
        <dbReference type="ARBA" id="ARBA00022516"/>
    </source>
</evidence>
<dbReference type="PIRSF" id="PIRSF011489">
    <property type="entry name" value="DUF479"/>
    <property type="match status" value="1"/>
</dbReference>
<dbReference type="InterPro" id="IPR007431">
    <property type="entry name" value="ACP_PD"/>
</dbReference>
<gene>
    <name evidence="5" type="ORF">BEE62_04925</name>
</gene>
<keyword evidence="3" id="KW-0443">Lipid metabolism</keyword>
<name>A0A1M2UVV7_MARNT</name>
<keyword evidence="4" id="KW-0275">Fatty acid biosynthesis</keyword>
<proteinExistence type="predicted"/>
<dbReference type="GO" id="GO:0008770">
    <property type="term" value="F:[acyl-carrier-protein] phosphodiesterase activity"/>
    <property type="evidence" value="ECO:0007669"/>
    <property type="project" value="InterPro"/>
</dbReference>
<dbReference type="PANTHER" id="PTHR38764">
    <property type="entry name" value="ACYL CARRIER PROTEIN PHOSPHODIESTERASE"/>
    <property type="match status" value="1"/>
</dbReference>
<evidence type="ECO:0000313" key="5">
    <source>
        <dbReference type="EMBL" id="OJS99481.1"/>
    </source>
</evidence>
<reference evidence="5" key="1">
    <citation type="submission" date="2016-11" db="EMBL/GenBank/DDBJ databases">
        <title>Draft Genome Sequence of Marinobacter hydrocarbonoclasticus strain STW2, a polyaromatic aromatic hydrocarbon degrading and denitrifying bacterium from rhizosphere of Seagrass Enhalus acodoides.</title>
        <authorList>
            <person name="Ling J."/>
            <person name="Dong J."/>
        </authorList>
    </citation>
    <scope>NUCLEOTIDE SEQUENCE [LARGE SCALE GENOMIC DNA]</scope>
    <source>
        <strain evidence="5">STW2</strain>
    </source>
</reference>
<evidence type="ECO:0000256" key="4">
    <source>
        <dbReference type="ARBA" id="ARBA00023160"/>
    </source>
</evidence>
<accession>A0A1M2UVV7</accession>
<keyword evidence="2" id="KW-0378">Hydrolase</keyword>
<comment type="caution">
    <text evidence="5">The sequence shown here is derived from an EMBL/GenBank/DDBJ whole genome shotgun (WGS) entry which is preliminary data.</text>
</comment>
<keyword evidence="4" id="KW-0276">Fatty acid metabolism</keyword>
<evidence type="ECO:0000313" key="6">
    <source>
        <dbReference type="Proteomes" id="UP000183986"/>
    </source>
</evidence>
<evidence type="ECO:0000256" key="3">
    <source>
        <dbReference type="ARBA" id="ARBA00023098"/>
    </source>
</evidence>
<dbReference type="RefSeq" id="WP_072676495.1">
    <property type="nucleotide sequence ID" value="NZ_MPKY01000001.1"/>
</dbReference>
<keyword evidence="1" id="KW-0444">Lipid biosynthesis</keyword>
<dbReference type="EMBL" id="MPKY01000001">
    <property type="protein sequence ID" value="OJS99481.1"/>
    <property type="molecule type" value="Genomic_DNA"/>
</dbReference>
<protein>
    <submittedName>
        <fullName evidence="5">ACP phosphodiesterase</fullName>
    </submittedName>
</protein>
<dbReference type="AlphaFoldDB" id="A0A1M2UVV7"/>
<dbReference type="Proteomes" id="UP000183986">
    <property type="component" value="Unassembled WGS sequence"/>
</dbReference>
<dbReference type="PANTHER" id="PTHR38764:SF1">
    <property type="entry name" value="ACYL CARRIER PROTEIN PHOSPHODIESTERASE"/>
    <property type="match status" value="1"/>
</dbReference>
<sequence>MNHLAHTFLAPDSPEARVGSILGDFCRGVRLAELPEPVLLGVRHHRAVDAFTDQHPDVLASKQLFSSQRRRFAGVALDLLYDHYLLRHWHRFSHTDHHRFVRGVYRELASHEDIMPASMVKVTRRMVQYDWFGAYEDLENIGYALDRVASRIRFANQFAGIIEEIRANDEQLEARFLQFFPELLKFAEAEADSLSAQS</sequence>